<evidence type="ECO:0000313" key="2">
    <source>
        <dbReference type="EMBL" id="MCX2975300.1"/>
    </source>
</evidence>
<evidence type="ECO:0000259" key="1">
    <source>
        <dbReference type="PROSITE" id="PS51186"/>
    </source>
</evidence>
<gene>
    <name evidence="2" type="ORF">EYC87_17100</name>
</gene>
<comment type="caution">
    <text evidence="2">The sequence shown here is derived from an EMBL/GenBank/DDBJ whole genome shotgun (WGS) entry which is preliminary data.</text>
</comment>
<dbReference type="PROSITE" id="PS51186">
    <property type="entry name" value="GNAT"/>
    <property type="match status" value="1"/>
</dbReference>
<sequence>MQAPQIIDAQEEHSERLADILADSFSEDPVMNWVIPEPALYKDFFRLLIRDIFLPQGIQHMETGERAGGLWLPPGGTFDVPPSFALAGLVTKLFLRKGPKPLWRISQQGAIFDRHHPKSPHYHLVFVGCRKSAQGQGLGSAMLKQGTHMCDELNMPAYLESSNELNVPLYQRHGFEIIDEESLPGGGPTVWFMWREAR</sequence>
<dbReference type="InterPro" id="IPR000182">
    <property type="entry name" value="GNAT_dom"/>
</dbReference>
<accession>A0ABT3SZF8</accession>
<reference evidence="2" key="1">
    <citation type="submission" date="2019-02" db="EMBL/GenBank/DDBJ databases">
        <authorList>
            <person name="Li S.-H."/>
        </authorList>
    </citation>
    <scope>NUCLEOTIDE SEQUENCE</scope>
    <source>
        <strain evidence="2">IMCC8485</strain>
    </source>
</reference>
<dbReference type="Pfam" id="PF00583">
    <property type="entry name" value="Acetyltransf_1"/>
    <property type="match status" value="1"/>
</dbReference>
<protein>
    <submittedName>
        <fullName evidence="2">GNAT family N-acetyltransferase</fullName>
    </submittedName>
</protein>
<dbReference type="PANTHER" id="PTHR42791">
    <property type="entry name" value="GNAT FAMILY ACETYLTRANSFERASE"/>
    <property type="match status" value="1"/>
</dbReference>
<dbReference type="RefSeq" id="WP_279253946.1">
    <property type="nucleotide sequence ID" value="NZ_SHNP01000007.1"/>
</dbReference>
<feature type="domain" description="N-acetyltransferase" evidence="1">
    <location>
        <begin position="109"/>
        <end position="198"/>
    </location>
</feature>
<name>A0ABT3SZF8_9GAMM</name>
<evidence type="ECO:0000313" key="3">
    <source>
        <dbReference type="Proteomes" id="UP001143307"/>
    </source>
</evidence>
<dbReference type="Gene3D" id="3.40.630.30">
    <property type="match status" value="1"/>
</dbReference>
<dbReference type="InterPro" id="IPR052523">
    <property type="entry name" value="Trichothecene_AcTrans"/>
</dbReference>
<organism evidence="2 3">
    <name type="scientific">Candidatus Seongchinamella marina</name>
    <dbReference type="NCBI Taxonomy" id="2518990"/>
    <lineage>
        <taxon>Bacteria</taxon>
        <taxon>Pseudomonadati</taxon>
        <taxon>Pseudomonadota</taxon>
        <taxon>Gammaproteobacteria</taxon>
        <taxon>Cellvibrionales</taxon>
        <taxon>Halieaceae</taxon>
        <taxon>Seongchinamella</taxon>
    </lineage>
</organism>
<dbReference type="InterPro" id="IPR016181">
    <property type="entry name" value="Acyl_CoA_acyltransferase"/>
</dbReference>
<dbReference type="PANTHER" id="PTHR42791:SF1">
    <property type="entry name" value="N-ACETYLTRANSFERASE DOMAIN-CONTAINING PROTEIN"/>
    <property type="match status" value="1"/>
</dbReference>
<dbReference type="SUPFAM" id="SSF55729">
    <property type="entry name" value="Acyl-CoA N-acyltransferases (Nat)"/>
    <property type="match status" value="1"/>
</dbReference>
<proteinExistence type="predicted"/>
<keyword evidence="3" id="KW-1185">Reference proteome</keyword>
<dbReference type="EMBL" id="SHNP01000007">
    <property type="protein sequence ID" value="MCX2975300.1"/>
    <property type="molecule type" value="Genomic_DNA"/>
</dbReference>
<dbReference type="Proteomes" id="UP001143307">
    <property type="component" value="Unassembled WGS sequence"/>
</dbReference>